<feature type="transmembrane region" description="Helical" evidence="10">
    <location>
        <begin position="112"/>
        <end position="130"/>
    </location>
</feature>
<keyword evidence="10" id="KW-0812">Transmembrane</keyword>
<feature type="domain" description="Histidine kinase/HSP90-like ATPase" evidence="11">
    <location>
        <begin position="315"/>
        <end position="419"/>
    </location>
</feature>
<keyword evidence="4" id="KW-0808">Transferase</keyword>
<dbReference type="Pfam" id="PF23539">
    <property type="entry name" value="DUF7134"/>
    <property type="match status" value="1"/>
</dbReference>
<organism evidence="14 15">
    <name type="scientific">Arthrobacter gandavensis</name>
    <dbReference type="NCBI Taxonomy" id="169960"/>
    <lineage>
        <taxon>Bacteria</taxon>
        <taxon>Bacillati</taxon>
        <taxon>Actinomycetota</taxon>
        <taxon>Actinomycetes</taxon>
        <taxon>Micrococcales</taxon>
        <taxon>Micrococcaceae</taxon>
        <taxon>Arthrobacter</taxon>
    </lineage>
</organism>
<dbReference type="InterPro" id="IPR055558">
    <property type="entry name" value="DUF7134"/>
</dbReference>
<keyword evidence="3" id="KW-0597">Phosphoprotein</keyword>
<dbReference type="PANTHER" id="PTHR24421:SF10">
    <property type="entry name" value="NITRATE_NITRITE SENSOR PROTEIN NARQ"/>
    <property type="match status" value="1"/>
</dbReference>
<evidence type="ECO:0000313" key="14">
    <source>
        <dbReference type="EMBL" id="GAA1915280.1"/>
    </source>
</evidence>
<dbReference type="InterPro" id="IPR050482">
    <property type="entry name" value="Sensor_HK_TwoCompSys"/>
</dbReference>
<dbReference type="GO" id="GO:0016301">
    <property type="term" value="F:kinase activity"/>
    <property type="evidence" value="ECO:0007669"/>
    <property type="project" value="UniProtKB-KW"/>
</dbReference>
<proteinExistence type="predicted"/>
<name>A0ABP5AL71_9MICC</name>
<evidence type="ECO:0000256" key="5">
    <source>
        <dbReference type="ARBA" id="ARBA00022741"/>
    </source>
</evidence>
<sequence>MLSMLLHQRLYAWTQANPFKVDLAGALSASLFFAFPFLLMGVGEGLIEFFLSLAICLPLAWRRTRPVPAAAVMAAACLIQLPVVPETGLPADVLVLVMVHALAAYAPRWASLGGLALALVGGALLILQYVARPTISGVGTAASLANGMIWFWLIMLVAVDAVVLVCWTFGDLARTRRLAMESLRDRARRLEVERQQERDLAAADERTHIAREMHDIVAHSLSVIITQADGARYASAQDPEIATATLGTIAETGRGSLREMRRLLGVLRGDDGASTRPLPSLADIGDLVEGVKRAGLDVQVLTAGAMRRALPAGAELTAYRVVQEALTNVLKHAGPMARARVELDWTARGLGITVTDDGRGAGADPALHAGTPNDGAARTPGAGQGIIGMKERVALYDGTLEAAPAPGGGFRVDAFIPYTEA</sequence>
<dbReference type="SUPFAM" id="SSF55874">
    <property type="entry name" value="ATPase domain of HSP90 chaperone/DNA topoisomerase II/histidine kinase"/>
    <property type="match status" value="1"/>
</dbReference>
<gene>
    <name evidence="14" type="ORF">GCM10009688_20350</name>
</gene>
<evidence type="ECO:0000256" key="2">
    <source>
        <dbReference type="ARBA" id="ARBA00012438"/>
    </source>
</evidence>
<dbReference type="Gene3D" id="3.30.565.10">
    <property type="entry name" value="Histidine kinase-like ATPase, C-terminal domain"/>
    <property type="match status" value="1"/>
</dbReference>
<evidence type="ECO:0000259" key="13">
    <source>
        <dbReference type="Pfam" id="PF23539"/>
    </source>
</evidence>
<keyword evidence="5" id="KW-0547">Nucleotide-binding</keyword>
<protein>
    <recommendedName>
        <fullName evidence="2">histidine kinase</fullName>
        <ecNumber evidence="2">2.7.13.3</ecNumber>
    </recommendedName>
</protein>
<keyword evidence="7" id="KW-0067">ATP-binding</keyword>
<evidence type="ECO:0000313" key="15">
    <source>
        <dbReference type="Proteomes" id="UP001500784"/>
    </source>
</evidence>
<dbReference type="Pfam" id="PF07730">
    <property type="entry name" value="HisKA_3"/>
    <property type="match status" value="1"/>
</dbReference>
<feature type="domain" description="Signal transduction histidine kinase subgroup 3 dimerisation and phosphoacceptor" evidence="12">
    <location>
        <begin position="205"/>
        <end position="270"/>
    </location>
</feature>
<feature type="transmembrane region" description="Helical" evidence="10">
    <location>
        <begin position="66"/>
        <end position="83"/>
    </location>
</feature>
<evidence type="ECO:0000259" key="11">
    <source>
        <dbReference type="Pfam" id="PF02518"/>
    </source>
</evidence>
<feature type="region of interest" description="Disordered" evidence="9">
    <location>
        <begin position="361"/>
        <end position="382"/>
    </location>
</feature>
<evidence type="ECO:0000256" key="3">
    <source>
        <dbReference type="ARBA" id="ARBA00022553"/>
    </source>
</evidence>
<evidence type="ECO:0000256" key="6">
    <source>
        <dbReference type="ARBA" id="ARBA00022777"/>
    </source>
</evidence>
<accession>A0ABP5AL71</accession>
<dbReference type="Pfam" id="PF02518">
    <property type="entry name" value="HATPase_c"/>
    <property type="match status" value="1"/>
</dbReference>
<evidence type="ECO:0000256" key="8">
    <source>
        <dbReference type="ARBA" id="ARBA00023012"/>
    </source>
</evidence>
<keyword evidence="10" id="KW-1133">Transmembrane helix</keyword>
<keyword evidence="6 14" id="KW-0418">Kinase</keyword>
<evidence type="ECO:0000256" key="9">
    <source>
        <dbReference type="SAM" id="MobiDB-lite"/>
    </source>
</evidence>
<evidence type="ECO:0000259" key="12">
    <source>
        <dbReference type="Pfam" id="PF07730"/>
    </source>
</evidence>
<dbReference type="EC" id="2.7.13.3" evidence="2"/>
<dbReference type="Proteomes" id="UP001500784">
    <property type="component" value="Unassembled WGS sequence"/>
</dbReference>
<dbReference type="InterPro" id="IPR011712">
    <property type="entry name" value="Sig_transdc_His_kin_sub3_dim/P"/>
</dbReference>
<dbReference type="Gene3D" id="1.20.5.1930">
    <property type="match status" value="1"/>
</dbReference>
<dbReference type="InterPro" id="IPR036890">
    <property type="entry name" value="HATPase_C_sf"/>
</dbReference>
<comment type="caution">
    <text evidence="14">The sequence shown here is derived from an EMBL/GenBank/DDBJ whole genome shotgun (WGS) entry which is preliminary data.</text>
</comment>
<dbReference type="CDD" id="cd16917">
    <property type="entry name" value="HATPase_UhpB-NarQ-NarX-like"/>
    <property type="match status" value="1"/>
</dbReference>
<dbReference type="EMBL" id="BAAALV010000002">
    <property type="protein sequence ID" value="GAA1915280.1"/>
    <property type="molecule type" value="Genomic_DNA"/>
</dbReference>
<comment type="catalytic activity">
    <reaction evidence="1">
        <text>ATP + protein L-histidine = ADP + protein N-phospho-L-histidine.</text>
        <dbReference type="EC" id="2.7.13.3"/>
    </reaction>
</comment>
<evidence type="ECO:0000256" key="10">
    <source>
        <dbReference type="SAM" id="Phobius"/>
    </source>
</evidence>
<keyword evidence="15" id="KW-1185">Reference proteome</keyword>
<evidence type="ECO:0000256" key="4">
    <source>
        <dbReference type="ARBA" id="ARBA00022679"/>
    </source>
</evidence>
<dbReference type="PANTHER" id="PTHR24421">
    <property type="entry name" value="NITRATE/NITRITE SENSOR PROTEIN NARX-RELATED"/>
    <property type="match status" value="1"/>
</dbReference>
<dbReference type="InterPro" id="IPR003594">
    <property type="entry name" value="HATPase_dom"/>
</dbReference>
<feature type="domain" description="DUF7134" evidence="13">
    <location>
        <begin position="10"/>
        <end position="177"/>
    </location>
</feature>
<reference evidence="15" key="1">
    <citation type="journal article" date="2019" name="Int. J. Syst. Evol. Microbiol.">
        <title>The Global Catalogue of Microorganisms (GCM) 10K type strain sequencing project: providing services to taxonomists for standard genome sequencing and annotation.</title>
        <authorList>
            <consortium name="The Broad Institute Genomics Platform"/>
            <consortium name="The Broad Institute Genome Sequencing Center for Infectious Disease"/>
            <person name="Wu L."/>
            <person name="Ma J."/>
        </authorList>
    </citation>
    <scope>NUCLEOTIDE SEQUENCE [LARGE SCALE GENOMIC DNA]</scope>
    <source>
        <strain evidence="15">JCM 13316</strain>
    </source>
</reference>
<evidence type="ECO:0000256" key="7">
    <source>
        <dbReference type="ARBA" id="ARBA00022840"/>
    </source>
</evidence>
<evidence type="ECO:0000256" key="1">
    <source>
        <dbReference type="ARBA" id="ARBA00000085"/>
    </source>
</evidence>
<feature type="transmembrane region" description="Helical" evidence="10">
    <location>
        <begin position="150"/>
        <end position="170"/>
    </location>
</feature>
<keyword evidence="10" id="KW-0472">Membrane</keyword>
<keyword evidence="8" id="KW-0902">Two-component regulatory system</keyword>